<dbReference type="Proteomes" id="UP000095281">
    <property type="component" value="Unplaced"/>
</dbReference>
<proteinExistence type="predicted"/>
<dbReference type="Gene3D" id="1.10.565.10">
    <property type="entry name" value="Retinoid X Receptor"/>
    <property type="match status" value="1"/>
</dbReference>
<evidence type="ECO:0000256" key="2">
    <source>
        <dbReference type="ARBA" id="ARBA00023163"/>
    </source>
</evidence>
<organism evidence="4 5">
    <name type="scientific">Meloidogyne hapla</name>
    <name type="common">Root-knot nematode worm</name>
    <dbReference type="NCBI Taxonomy" id="6305"/>
    <lineage>
        <taxon>Eukaryota</taxon>
        <taxon>Metazoa</taxon>
        <taxon>Ecdysozoa</taxon>
        <taxon>Nematoda</taxon>
        <taxon>Chromadorea</taxon>
        <taxon>Rhabditida</taxon>
        <taxon>Tylenchina</taxon>
        <taxon>Tylenchomorpha</taxon>
        <taxon>Tylenchoidea</taxon>
        <taxon>Meloidogynidae</taxon>
        <taxon>Meloidogyninae</taxon>
        <taxon>Meloidogyne</taxon>
    </lineage>
</organism>
<accession>A0A1I8BIC2</accession>
<keyword evidence="3" id="KW-0675">Receptor</keyword>
<keyword evidence="2" id="KW-0804">Transcription</keyword>
<keyword evidence="1" id="KW-0805">Transcription regulation</keyword>
<keyword evidence="4" id="KW-1185">Reference proteome</keyword>
<evidence type="ECO:0000313" key="4">
    <source>
        <dbReference type="Proteomes" id="UP000095281"/>
    </source>
</evidence>
<dbReference type="InterPro" id="IPR035500">
    <property type="entry name" value="NHR-like_dom_sf"/>
</dbReference>
<name>A0A1I8BIC2_MELHA</name>
<evidence type="ECO:0000256" key="3">
    <source>
        <dbReference type="ARBA" id="ARBA00023170"/>
    </source>
</evidence>
<protein>
    <submittedName>
        <fullName evidence="5">NR LBD domain-containing protein</fullName>
    </submittedName>
</protein>
<evidence type="ECO:0000256" key="1">
    <source>
        <dbReference type="ARBA" id="ARBA00023015"/>
    </source>
</evidence>
<dbReference type="SUPFAM" id="SSF48508">
    <property type="entry name" value="Nuclear receptor ligand-binding domain"/>
    <property type="match status" value="1"/>
</dbReference>
<evidence type="ECO:0000313" key="5">
    <source>
        <dbReference type="WBParaSite" id="MhA1_Contig2628.frz3.gene2"/>
    </source>
</evidence>
<dbReference type="WBParaSite" id="MhA1_Contig2628.frz3.gene2">
    <property type="protein sequence ID" value="MhA1_Contig2628.frz3.gene2"/>
    <property type="gene ID" value="MhA1_Contig2628.frz3.gene2"/>
</dbReference>
<sequence length="220" mass="25646">MYNKEDKRNKENEEISKQNNQNIICFKNNKDFTKYRQSASNNQALNYYDTKIGQENCLLPINAITESRQIEFLIRICEAQSRIINAFMDFDEHQFLSSNFNSLQEILTFGPNIISKASEFSEIRNQKKLLEFDEFVTTIEKRYVIVNILVGIGIFKSLPFFSKLDLADQSIIIKHSTLALTMFCNCFNSYELGSHTWMRSDGTSPMVTISKHDNFKEDKK</sequence>
<dbReference type="AlphaFoldDB" id="A0A1I8BIC2"/>
<reference evidence="5" key="1">
    <citation type="submission" date="2016-11" db="UniProtKB">
        <authorList>
            <consortium name="WormBaseParasite"/>
        </authorList>
    </citation>
    <scope>IDENTIFICATION</scope>
</reference>